<keyword evidence="2" id="KW-1185">Reference proteome</keyword>
<gene>
    <name evidence="1" type="ORF">BDA99DRAFT_535896</name>
</gene>
<sequence length="152" mass="17375">MQKGDLHDSNKIRLWIVSWNVIHQDLQSLILLHRTVACEKSQQYQKSLDGAQYCVGASALPRKGNVQGKLLIPTKEGADAIFPEQKRTLGIRKPNRHVWIKNTGYPVAKSHEPKLKEEEKYISGRQPLVSCDMDLRSERRIILTGFETEKEA</sequence>
<proteinExistence type="predicted"/>
<reference evidence="1" key="2">
    <citation type="submission" date="2023-02" db="EMBL/GenBank/DDBJ databases">
        <authorList>
            <consortium name="DOE Joint Genome Institute"/>
            <person name="Mondo S.J."/>
            <person name="Chang Y."/>
            <person name="Wang Y."/>
            <person name="Ahrendt S."/>
            <person name="Andreopoulos W."/>
            <person name="Barry K."/>
            <person name="Beard J."/>
            <person name="Benny G.L."/>
            <person name="Blankenship S."/>
            <person name="Bonito G."/>
            <person name="Cuomo C."/>
            <person name="Desiro A."/>
            <person name="Gervers K.A."/>
            <person name="Hundley H."/>
            <person name="Kuo A."/>
            <person name="LaButti K."/>
            <person name="Lang B.F."/>
            <person name="Lipzen A."/>
            <person name="O'Donnell K."/>
            <person name="Pangilinan J."/>
            <person name="Reynolds N."/>
            <person name="Sandor L."/>
            <person name="Smith M.W."/>
            <person name="Tsang A."/>
            <person name="Grigoriev I.V."/>
            <person name="Stajich J.E."/>
            <person name="Spatafora J.W."/>
        </authorList>
    </citation>
    <scope>NUCLEOTIDE SEQUENCE</scope>
    <source>
        <strain evidence="1">RSA 2281</strain>
    </source>
</reference>
<evidence type="ECO:0000313" key="2">
    <source>
        <dbReference type="Proteomes" id="UP001209540"/>
    </source>
</evidence>
<name>A0AAD5KBQ8_9FUNG</name>
<protein>
    <submittedName>
        <fullName evidence="1">Uncharacterized protein</fullName>
    </submittedName>
</protein>
<organism evidence="1 2">
    <name type="scientific">Phascolomyces articulosus</name>
    <dbReference type="NCBI Taxonomy" id="60185"/>
    <lineage>
        <taxon>Eukaryota</taxon>
        <taxon>Fungi</taxon>
        <taxon>Fungi incertae sedis</taxon>
        <taxon>Mucoromycota</taxon>
        <taxon>Mucoromycotina</taxon>
        <taxon>Mucoromycetes</taxon>
        <taxon>Mucorales</taxon>
        <taxon>Lichtheimiaceae</taxon>
        <taxon>Phascolomyces</taxon>
    </lineage>
</organism>
<accession>A0AAD5KBQ8</accession>
<reference evidence="1" key="1">
    <citation type="journal article" date="2022" name="IScience">
        <title>Evolution of zygomycete secretomes and the origins of terrestrial fungal ecologies.</title>
        <authorList>
            <person name="Chang Y."/>
            <person name="Wang Y."/>
            <person name="Mondo S."/>
            <person name="Ahrendt S."/>
            <person name="Andreopoulos W."/>
            <person name="Barry K."/>
            <person name="Beard J."/>
            <person name="Benny G.L."/>
            <person name="Blankenship S."/>
            <person name="Bonito G."/>
            <person name="Cuomo C."/>
            <person name="Desiro A."/>
            <person name="Gervers K.A."/>
            <person name="Hundley H."/>
            <person name="Kuo A."/>
            <person name="LaButti K."/>
            <person name="Lang B.F."/>
            <person name="Lipzen A."/>
            <person name="O'Donnell K."/>
            <person name="Pangilinan J."/>
            <person name="Reynolds N."/>
            <person name="Sandor L."/>
            <person name="Smith M.E."/>
            <person name="Tsang A."/>
            <person name="Grigoriev I.V."/>
            <person name="Stajich J.E."/>
            <person name="Spatafora J.W."/>
        </authorList>
    </citation>
    <scope>NUCLEOTIDE SEQUENCE</scope>
    <source>
        <strain evidence="1">RSA 2281</strain>
    </source>
</reference>
<dbReference type="EMBL" id="JAIXMP010000010">
    <property type="protein sequence ID" value="KAI9266462.1"/>
    <property type="molecule type" value="Genomic_DNA"/>
</dbReference>
<dbReference type="Proteomes" id="UP001209540">
    <property type="component" value="Unassembled WGS sequence"/>
</dbReference>
<dbReference type="AlphaFoldDB" id="A0AAD5KBQ8"/>
<evidence type="ECO:0000313" key="1">
    <source>
        <dbReference type="EMBL" id="KAI9266462.1"/>
    </source>
</evidence>
<comment type="caution">
    <text evidence="1">The sequence shown here is derived from an EMBL/GenBank/DDBJ whole genome shotgun (WGS) entry which is preliminary data.</text>
</comment>